<organism evidence="4 5">
    <name type="scientific">Cyclobacterium marinum (strain ATCC 25205 / DSM 745 / LMG 13164 / NCIMB 1802)</name>
    <name type="common">Flectobacillus marinus</name>
    <dbReference type="NCBI Taxonomy" id="880070"/>
    <lineage>
        <taxon>Bacteria</taxon>
        <taxon>Pseudomonadati</taxon>
        <taxon>Bacteroidota</taxon>
        <taxon>Cytophagia</taxon>
        <taxon>Cytophagales</taxon>
        <taxon>Cyclobacteriaceae</taxon>
        <taxon>Cyclobacterium</taxon>
    </lineage>
</organism>
<dbReference type="Proteomes" id="UP000001635">
    <property type="component" value="Chromosome"/>
</dbReference>
<evidence type="ECO:0000256" key="3">
    <source>
        <dbReference type="ARBA" id="ARBA00024247"/>
    </source>
</evidence>
<evidence type="ECO:0000256" key="1">
    <source>
        <dbReference type="ARBA" id="ARBA00022741"/>
    </source>
</evidence>
<proteinExistence type="inferred from homology"/>
<dbReference type="eggNOG" id="COG1977">
    <property type="taxonomic scope" value="Bacteria"/>
</dbReference>
<dbReference type="HOGENOM" id="CLU_114601_4_1_10"/>
<dbReference type="STRING" id="880070.Cycma_4124"/>
<comment type="similarity">
    <text evidence="2">Belongs to the MoaD family.</text>
</comment>
<dbReference type="Pfam" id="PF02597">
    <property type="entry name" value="ThiS"/>
    <property type="match status" value="1"/>
</dbReference>
<dbReference type="GO" id="GO:0006777">
    <property type="term" value="P:Mo-molybdopterin cofactor biosynthetic process"/>
    <property type="evidence" value="ECO:0007669"/>
    <property type="project" value="InterPro"/>
</dbReference>
<evidence type="ECO:0000313" key="5">
    <source>
        <dbReference type="Proteomes" id="UP000001635"/>
    </source>
</evidence>
<protein>
    <recommendedName>
        <fullName evidence="3">Molybdopterin synthase sulfur carrier subunit</fullName>
    </recommendedName>
</protein>
<gene>
    <name evidence="4" type="ordered locus">Cycma_4124</name>
</gene>
<dbReference type="KEGG" id="cmr:Cycma_4124"/>
<keyword evidence="1" id="KW-0547">Nucleotide-binding</keyword>
<dbReference type="GO" id="GO:1990133">
    <property type="term" value="C:molybdopterin adenylyltransferase complex"/>
    <property type="evidence" value="ECO:0007669"/>
    <property type="project" value="TreeGrafter"/>
</dbReference>
<dbReference type="InterPro" id="IPR012675">
    <property type="entry name" value="Beta-grasp_dom_sf"/>
</dbReference>
<evidence type="ECO:0000256" key="2">
    <source>
        <dbReference type="ARBA" id="ARBA00024200"/>
    </source>
</evidence>
<dbReference type="Gene3D" id="3.10.20.30">
    <property type="match status" value="1"/>
</dbReference>
<dbReference type="AlphaFoldDB" id="G0J848"/>
<dbReference type="InterPro" id="IPR003749">
    <property type="entry name" value="ThiS/MoaD-like"/>
</dbReference>
<dbReference type="EMBL" id="CP002955">
    <property type="protein sequence ID" value="AEL27828.1"/>
    <property type="molecule type" value="Genomic_DNA"/>
</dbReference>
<dbReference type="InterPro" id="IPR016155">
    <property type="entry name" value="Mopterin_synth/thiamin_S_b"/>
</dbReference>
<keyword evidence="5" id="KW-1185">Reference proteome</keyword>
<reference evidence="5" key="1">
    <citation type="submission" date="2011-07" db="EMBL/GenBank/DDBJ databases">
        <title>The complete genome of Cyclobacterium marinum DSM 745.</title>
        <authorList>
            <person name="Lucas S."/>
            <person name="Han J."/>
            <person name="Lapidus A."/>
            <person name="Bruce D."/>
            <person name="Goodwin L."/>
            <person name="Pitluck S."/>
            <person name="Peters L."/>
            <person name="Kyrpides N."/>
            <person name="Mavromatis K."/>
            <person name="Ivanova N."/>
            <person name="Ovchinnikova G."/>
            <person name="Chertkov O."/>
            <person name="Detter J.C."/>
            <person name="Tapia R."/>
            <person name="Han C."/>
            <person name="Land M."/>
            <person name="Hauser L."/>
            <person name="Markowitz V."/>
            <person name="Cheng J.-F."/>
            <person name="Hugenholtz P."/>
            <person name="Woyke T."/>
            <person name="Wu D."/>
            <person name="Tindall B."/>
            <person name="Schuetze A."/>
            <person name="Brambilla E."/>
            <person name="Klenk H.-P."/>
            <person name="Eisen J.A."/>
        </authorList>
    </citation>
    <scope>NUCLEOTIDE SEQUENCE [LARGE SCALE GENOMIC DNA]</scope>
    <source>
        <strain evidence="5">ATCC 25205 / DSM 745 / LMG 13164 / NCIMB 1802</strain>
    </source>
</reference>
<dbReference type="PANTHER" id="PTHR33359:SF1">
    <property type="entry name" value="MOLYBDOPTERIN SYNTHASE SULFUR CARRIER SUBUNIT"/>
    <property type="match status" value="1"/>
</dbReference>
<dbReference type="GO" id="GO:0000166">
    <property type="term" value="F:nucleotide binding"/>
    <property type="evidence" value="ECO:0007669"/>
    <property type="project" value="UniProtKB-KW"/>
</dbReference>
<dbReference type="InterPro" id="IPR044672">
    <property type="entry name" value="MOCS2A"/>
</dbReference>
<sequence length="95" mass="10597">MLMFSFIIRIMKITAGMKIQLFGISKDIVGERELALPKDPSIRTVRDLKKWILQKYPRMGNLSSIGIAVDLEYAEDDHPIGEAKEIALIPPVSGG</sequence>
<accession>G0J848</accession>
<dbReference type="CDD" id="cd00754">
    <property type="entry name" value="Ubl_MoaD"/>
    <property type="match status" value="1"/>
</dbReference>
<name>G0J848_CYCMS</name>
<dbReference type="SUPFAM" id="SSF54285">
    <property type="entry name" value="MoaD/ThiS"/>
    <property type="match status" value="1"/>
</dbReference>
<dbReference type="PANTHER" id="PTHR33359">
    <property type="entry name" value="MOLYBDOPTERIN SYNTHASE SULFUR CARRIER SUBUNIT"/>
    <property type="match status" value="1"/>
</dbReference>
<evidence type="ECO:0000313" key="4">
    <source>
        <dbReference type="EMBL" id="AEL27828.1"/>
    </source>
</evidence>